<comment type="similarity">
    <text evidence="2">Belongs to the histone H3 family.</text>
</comment>
<keyword evidence="3" id="KW-0158">Chromosome</keyword>
<dbReference type="InterPro" id="IPR000164">
    <property type="entry name" value="Histone_H3/CENP-A"/>
</dbReference>
<evidence type="ECO:0000259" key="6">
    <source>
        <dbReference type="Pfam" id="PF00125"/>
    </source>
</evidence>
<dbReference type="GO" id="GO:0046982">
    <property type="term" value="F:protein heterodimerization activity"/>
    <property type="evidence" value="ECO:0007669"/>
    <property type="project" value="InterPro"/>
</dbReference>
<evidence type="ECO:0000256" key="5">
    <source>
        <dbReference type="SAM" id="MobiDB-lite"/>
    </source>
</evidence>
<evidence type="ECO:0000313" key="8">
    <source>
        <dbReference type="Proteomes" id="UP001303760"/>
    </source>
</evidence>
<keyword evidence="4" id="KW-0544">Nucleosome core</keyword>
<dbReference type="InterPro" id="IPR007125">
    <property type="entry name" value="H2A/H2B/H3"/>
</dbReference>
<dbReference type="GO" id="GO:0000786">
    <property type="term" value="C:nucleosome"/>
    <property type="evidence" value="ECO:0007669"/>
    <property type="project" value="UniProtKB-KW"/>
</dbReference>
<dbReference type="SMART" id="SM00428">
    <property type="entry name" value="H3"/>
    <property type="match status" value="1"/>
</dbReference>
<evidence type="ECO:0000256" key="1">
    <source>
        <dbReference type="ARBA" id="ARBA00004286"/>
    </source>
</evidence>
<dbReference type="GO" id="GO:0003677">
    <property type="term" value="F:DNA binding"/>
    <property type="evidence" value="ECO:0007669"/>
    <property type="project" value="InterPro"/>
</dbReference>
<evidence type="ECO:0000256" key="3">
    <source>
        <dbReference type="ARBA" id="ARBA00022454"/>
    </source>
</evidence>
<protein>
    <recommendedName>
        <fullName evidence="6">Core Histone H2A/H2B/H3 domain-containing protein</fullName>
    </recommendedName>
</protein>
<comment type="caution">
    <text evidence="7">The sequence shown here is derived from an EMBL/GenBank/DDBJ whole genome shotgun (WGS) entry which is preliminary data.</text>
</comment>
<reference evidence="7" key="2">
    <citation type="submission" date="2023-05" db="EMBL/GenBank/DDBJ databases">
        <authorList>
            <consortium name="Lawrence Berkeley National Laboratory"/>
            <person name="Steindorff A."/>
            <person name="Hensen N."/>
            <person name="Bonometti L."/>
            <person name="Westerberg I."/>
            <person name="Brannstrom I.O."/>
            <person name="Guillou S."/>
            <person name="Cros-Aarteil S."/>
            <person name="Calhoun S."/>
            <person name="Haridas S."/>
            <person name="Kuo A."/>
            <person name="Mondo S."/>
            <person name="Pangilinan J."/>
            <person name="Riley R."/>
            <person name="Labutti K."/>
            <person name="Andreopoulos B."/>
            <person name="Lipzen A."/>
            <person name="Chen C."/>
            <person name="Yanf M."/>
            <person name="Daum C."/>
            <person name="Ng V."/>
            <person name="Clum A."/>
            <person name="Ohm R."/>
            <person name="Martin F."/>
            <person name="Silar P."/>
            <person name="Natvig D."/>
            <person name="Lalanne C."/>
            <person name="Gautier V."/>
            <person name="Ament-Velasquez S.L."/>
            <person name="Kruys A."/>
            <person name="Hutchinson M.I."/>
            <person name="Powell A.J."/>
            <person name="Barry K."/>
            <person name="Miller A.N."/>
            <person name="Grigoriev I.V."/>
            <person name="Debuchy R."/>
            <person name="Gladieux P."/>
            <person name="Thoren M.H."/>
            <person name="Johannesson H."/>
        </authorList>
    </citation>
    <scope>NUCLEOTIDE SEQUENCE</scope>
    <source>
        <strain evidence="7">CBS 532.94</strain>
    </source>
</reference>
<dbReference type="InterPro" id="IPR009072">
    <property type="entry name" value="Histone-fold"/>
</dbReference>
<dbReference type="Gene3D" id="1.10.20.10">
    <property type="entry name" value="Histone, subunit A"/>
    <property type="match status" value="1"/>
</dbReference>
<keyword evidence="8" id="KW-1185">Reference proteome</keyword>
<feature type="compositionally biased region" description="Basic residues" evidence="5">
    <location>
        <begin position="52"/>
        <end position="66"/>
    </location>
</feature>
<evidence type="ECO:0000256" key="4">
    <source>
        <dbReference type="ARBA" id="ARBA00023269"/>
    </source>
</evidence>
<proteinExistence type="inferred from homology"/>
<dbReference type="EMBL" id="MU860026">
    <property type="protein sequence ID" value="KAK4241212.1"/>
    <property type="molecule type" value="Genomic_DNA"/>
</dbReference>
<organism evidence="7 8">
    <name type="scientific">Achaetomium macrosporum</name>
    <dbReference type="NCBI Taxonomy" id="79813"/>
    <lineage>
        <taxon>Eukaryota</taxon>
        <taxon>Fungi</taxon>
        <taxon>Dikarya</taxon>
        <taxon>Ascomycota</taxon>
        <taxon>Pezizomycotina</taxon>
        <taxon>Sordariomycetes</taxon>
        <taxon>Sordariomycetidae</taxon>
        <taxon>Sordariales</taxon>
        <taxon>Chaetomiaceae</taxon>
        <taxon>Achaetomium</taxon>
    </lineage>
</organism>
<dbReference type="SUPFAM" id="SSF47113">
    <property type="entry name" value="Histone-fold"/>
    <property type="match status" value="1"/>
</dbReference>
<evidence type="ECO:0000256" key="2">
    <source>
        <dbReference type="ARBA" id="ARBA00010343"/>
    </source>
</evidence>
<sequence>MSSTSKDTEIPPPAAPPKAASVFAALDRIATPEQGVGRRRCVETRKKSMPSAKKRKSRASMVARRRKSKGFLVPEPAFARLARAIARDLPCARDKIVLTARALRALQEAAEVHIVKHLELCYKAACSEGRVTLLKRDMDIARKVLKKFEPWLAK</sequence>
<gene>
    <name evidence="7" type="ORF">C8A03DRAFT_30696</name>
</gene>
<accession>A0AAN7CH65</accession>
<feature type="domain" description="Core Histone H2A/H2B/H3" evidence="6">
    <location>
        <begin position="64"/>
        <end position="143"/>
    </location>
</feature>
<dbReference type="GO" id="GO:0030527">
    <property type="term" value="F:structural constituent of chromatin"/>
    <property type="evidence" value="ECO:0007669"/>
    <property type="project" value="InterPro"/>
</dbReference>
<reference evidence="7" key="1">
    <citation type="journal article" date="2023" name="Mol. Phylogenet. Evol.">
        <title>Genome-scale phylogeny and comparative genomics of the fungal order Sordariales.</title>
        <authorList>
            <person name="Hensen N."/>
            <person name="Bonometti L."/>
            <person name="Westerberg I."/>
            <person name="Brannstrom I.O."/>
            <person name="Guillou S."/>
            <person name="Cros-Aarteil S."/>
            <person name="Calhoun S."/>
            <person name="Haridas S."/>
            <person name="Kuo A."/>
            <person name="Mondo S."/>
            <person name="Pangilinan J."/>
            <person name="Riley R."/>
            <person name="LaButti K."/>
            <person name="Andreopoulos B."/>
            <person name="Lipzen A."/>
            <person name="Chen C."/>
            <person name="Yan M."/>
            <person name="Daum C."/>
            <person name="Ng V."/>
            <person name="Clum A."/>
            <person name="Steindorff A."/>
            <person name="Ohm R.A."/>
            <person name="Martin F."/>
            <person name="Silar P."/>
            <person name="Natvig D.O."/>
            <person name="Lalanne C."/>
            <person name="Gautier V."/>
            <person name="Ament-Velasquez S.L."/>
            <person name="Kruys A."/>
            <person name="Hutchinson M.I."/>
            <person name="Powell A.J."/>
            <person name="Barry K."/>
            <person name="Miller A.N."/>
            <person name="Grigoriev I.V."/>
            <person name="Debuchy R."/>
            <person name="Gladieux P."/>
            <person name="Hiltunen Thoren M."/>
            <person name="Johannesson H."/>
        </authorList>
    </citation>
    <scope>NUCLEOTIDE SEQUENCE</scope>
    <source>
        <strain evidence="7">CBS 532.94</strain>
    </source>
</reference>
<dbReference type="Proteomes" id="UP001303760">
    <property type="component" value="Unassembled WGS sequence"/>
</dbReference>
<dbReference type="AlphaFoldDB" id="A0AAN7CH65"/>
<dbReference type="Pfam" id="PF00125">
    <property type="entry name" value="Histone"/>
    <property type="match status" value="1"/>
</dbReference>
<evidence type="ECO:0000313" key="7">
    <source>
        <dbReference type="EMBL" id="KAK4241212.1"/>
    </source>
</evidence>
<feature type="region of interest" description="Disordered" evidence="5">
    <location>
        <begin position="35"/>
        <end position="66"/>
    </location>
</feature>
<keyword evidence="4" id="KW-0238">DNA-binding</keyword>
<comment type="subcellular location">
    <subcellularLocation>
        <location evidence="1">Chromosome</location>
    </subcellularLocation>
</comment>
<name>A0AAN7CH65_9PEZI</name>